<keyword evidence="5" id="KW-0325">Glycoprotein</keyword>
<feature type="binding site" evidence="6">
    <location>
        <begin position="209"/>
        <end position="212"/>
    </location>
    <ligand>
        <name>ATP</name>
        <dbReference type="ChEBI" id="CHEBI:30616"/>
    </ligand>
</feature>
<evidence type="ECO:0000256" key="6">
    <source>
        <dbReference type="PIRSR" id="PIRSR624869-2"/>
    </source>
</evidence>
<evidence type="ECO:0000256" key="3">
    <source>
        <dbReference type="ARBA" id="ARBA00023034"/>
    </source>
</evidence>
<evidence type="ECO:0000259" key="7">
    <source>
        <dbReference type="Pfam" id="PF06702"/>
    </source>
</evidence>
<dbReference type="GeneTree" id="ENSGT00950000182951"/>
<feature type="binding site" evidence="6">
    <location>
        <position position="105"/>
    </location>
    <ligand>
        <name>ATP</name>
        <dbReference type="ChEBI" id="CHEBI:30616"/>
    </ligand>
</feature>
<proteinExistence type="inferred from homology"/>
<reference evidence="8" key="1">
    <citation type="submission" date="2025-08" db="UniProtKB">
        <authorList>
            <consortium name="Ensembl"/>
        </authorList>
    </citation>
    <scope>IDENTIFICATION</scope>
</reference>
<dbReference type="InterPro" id="IPR009581">
    <property type="entry name" value="FAM20_C"/>
</dbReference>
<dbReference type="PANTHER" id="PTHR12450:SF12">
    <property type="entry name" value="PSEUDOKINASE FAM20A"/>
    <property type="match status" value="1"/>
</dbReference>
<keyword evidence="9" id="KW-1185">Reference proteome</keyword>
<dbReference type="PANTHER" id="PTHR12450">
    <property type="entry name" value="DENTIN MATRIX PROTEIN 4 PROTEIN FAM20"/>
    <property type="match status" value="1"/>
</dbReference>
<dbReference type="Proteomes" id="UP000694559">
    <property type="component" value="Unplaced"/>
</dbReference>
<feature type="domain" description="FAM20 C-terminal" evidence="7">
    <location>
        <begin position="173"/>
        <end position="217"/>
    </location>
</feature>
<dbReference type="Pfam" id="PF06702">
    <property type="entry name" value="Fam20C"/>
    <property type="match status" value="1"/>
</dbReference>
<evidence type="ECO:0000256" key="1">
    <source>
        <dbReference type="ARBA" id="ARBA00004555"/>
    </source>
</evidence>
<dbReference type="GO" id="GO:0043539">
    <property type="term" value="F:protein serine/threonine kinase activator activity"/>
    <property type="evidence" value="ECO:0007669"/>
    <property type="project" value="TreeGrafter"/>
</dbReference>
<dbReference type="GO" id="GO:0005794">
    <property type="term" value="C:Golgi apparatus"/>
    <property type="evidence" value="ECO:0007669"/>
    <property type="project" value="UniProtKB-SubCell"/>
</dbReference>
<sequence length="228" mass="26329">MYFRRHQVYREERNLTVGSVVQLRHEASWLQFHLGINRHALYPRASPMVDQLLRDTHRFSTISADYSQDEKALLGACDCSQIVKPSGVHLKLVLRFQDFGKAMFKPMRQKRDEETPEDFFYFVDFQRHNAEIAAFHLDRILDFRRVPPAAGRMINVTKEILEITKNEILRSVFFISPASNVCFFAKCPYMCKTEYAVCGNPHLLEGSLSVFLPSLNLESSLGGLRPTL</sequence>
<keyword evidence="6" id="KW-0067">ATP-binding</keyword>
<name>A0A8C6VEU8_NAJNA</name>
<evidence type="ECO:0000313" key="8">
    <source>
        <dbReference type="Ensembl" id="ENSNNAP00000004916.1"/>
    </source>
</evidence>
<accession>A0A8C6VEU8</accession>
<keyword evidence="6" id="KW-0547">Nucleotide-binding</keyword>
<keyword evidence="4" id="KW-1015">Disulfide bond</keyword>
<keyword evidence="3" id="KW-0333">Golgi apparatus</keyword>
<reference evidence="8" key="2">
    <citation type="submission" date="2025-09" db="UniProtKB">
        <authorList>
            <consortium name="Ensembl"/>
        </authorList>
    </citation>
    <scope>IDENTIFICATION</scope>
</reference>
<dbReference type="GO" id="GO:0070166">
    <property type="term" value="P:enamel mineralization"/>
    <property type="evidence" value="ECO:0007669"/>
    <property type="project" value="TreeGrafter"/>
</dbReference>
<dbReference type="Ensembl" id="ENSNNAT00000005138.1">
    <property type="protein sequence ID" value="ENSNNAP00000004916.1"/>
    <property type="gene ID" value="ENSNNAG00000003295.1"/>
</dbReference>
<comment type="subcellular location">
    <subcellularLocation>
        <location evidence="1">Golgi apparatus</location>
    </subcellularLocation>
</comment>
<evidence type="ECO:0000256" key="4">
    <source>
        <dbReference type="ARBA" id="ARBA00023157"/>
    </source>
</evidence>
<comment type="similarity">
    <text evidence="2">Belongs to the FAM20 family.</text>
</comment>
<evidence type="ECO:0000256" key="2">
    <source>
        <dbReference type="ARBA" id="ARBA00006557"/>
    </source>
</evidence>
<dbReference type="OrthoDB" id="8583677at2759"/>
<evidence type="ECO:0000313" key="9">
    <source>
        <dbReference type="Proteomes" id="UP000694559"/>
    </source>
</evidence>
<protein>
    <recommendedName>
        <fullName evidence="7">FAM20 C-terminal domain-containing protein</fullName>
    </recommendedName>
</protein>
<evidence type="ECO:0000256" key="5">
    <source>
        <dbReference type="ARBA" id="ARBA00023180"/>
    </source>
</evidence>
<organism evidence="8 9">
    <name type="scientific">Naja naja</name>
    <name type="common">Indian cobra</name>
    <dbReference type="NCBI Taxonomy" id="35670"/>
    <lineage>
        <taxon>Eukaryota</taxon>
        <taxon>Metazoa</taxon>
        <taxon>Chordata</taxon>
        <taxon>Craniata</taxon>
        <taxon>Vertebrata</taxon>
        <taxon>Euteleostomi</taxon>
        <taxon>Lepidosauria</taxon>
        <taxon>Squamata</taxon>
        <taxon>Bifurcata</taxon>
        <taxon>Unidentata</taxon>
        <taxon>Episquamata</taxon>
        <taxon>Toxicofera</taxon>
        <taxon>Serpentes</taxon>
        <taxon>Colubroidea</taxon>
        <taxon>Elapidae</taxon>
        <taxon>Elapinae</taxon>
        <taxon>Naja</taxon>
    </lineage>
</organism>
<dbReference type="OMA" id="TIWNETE"/>
<dbReference type="GO" id="GO:0005524">
    <property type="term" value="F:ATP binding"/>
    <property type="evidence" value="ECO:0007669"/>
    <property type="project" value="UniProtKB-KW"/>
</dbReference>
<dbReference type="AlphaFoldDB" id="A0A8C6VEU8"/>
<dbReference type="InterPro" id="IPR024869">
    <property type="entry name" value="FAM20"/>
</dbReference>